<evidence type="ECO:0000313" key="4">
    <source>
        <dbReference type="EMBL" id="UYL87135.1"/>
    </source>
</evidence>
<dbReference type="CDD" id="cd12797">
    <property type="entry name" value="M23_peptidase"/>
    <property type="match status" value="1"/>
</dbReference>
<evidence type="ECO:0000256" key="1">
    <source>
        <dbReference type="ARBA" id="ARBA00022529"/>
    </source>
</evidence>
<dbReference type="GO" id="GO:0031640">
    <property type="term" value="P:killing of cells of another organism"/>
    <property type="evidence" value="ECO:0007669"/>
    <property type="project" value="UniProtKB-KW"/>
</dbReference>
<dbReference type="GeneID" id="80019578"/>
<dbReference type="GO" id="GO:0004222">
    <property type="term" value="F:metalloendopeptidase activity"/>
    <property type="evidence" value="ECO:0007669"/>
    <property type="project" value="TreeGrafter"/>
</dbReference>
<dbReference type="SUPFAM" id="SSF51261">
    <property type="entry name" value="Duplicated hybrid motif"/>
    <property type="match status" value="1"/>
</dbReference>
<name>A0A9X9K2T0_9CAUD</name>
<dbReference type="Gene3D" id="2.70.70.10">
    <property type="entry name" value="Glucose Permease (Domain IIA)"/>
    <property type="match status" value="1"/>
</dbReference>
<organism evidence="4 5">
    <name type="scientific">Microbacterium phage OscarSo</name>
    <dbReference type="NCBI Taxonomy" id="2985324"/>
    <lineage>
        <taxon>Viruses</taxon>
        <taxon>Duplodnaviria</taxon>
        <taxon>Heunggongvirae</taxon>
        <taxon>Uroviricota</taxon>
        <taxon>Caudoviricetes</taxon>
        <taxon>Oscarsovirus</taxon>
        <taxon>Oscarsovirus oscarso</taxon>
    </lineage>
</organism>
<feature type="domain" description="M23ase beta-sheet core" evidence="3">
    <location>
        <begin position="33"/>
        <end position="133"/>
    </location>
</feature>
<sequence>MTVYWPNGSLTRPRVSSDFDAARKNPVTGIVQPHNGIDLVGWADNCSPVDGTVVFAGYNGGAGNEVRIRADGPTAFHVGDHYRILHHASLYVRTGDRVKARQPVGRMGTTGQSTGVHCHFETHEYRLWNPVNPSDYMRRANAGASPAGGEEDDMFTDADRALLTEVRLRLRGDLPDVDILQDIQRRIRGPKSENFDMIQRIRSLVEEIYIRIRGPKPNIDMIQDILKNVSGETVEVDEEALGKAIGESLAVSLADSLGTLSDSTIDALAKRILDEQSKRLAE</sequence>
<dbReference type="Pfam" id="PF01551">
    <property type="entry name" value="Peptidase_M23"/>
    <property type="match status" value="1"/>
</dbReference>
<evidence type="ECO:0000256" key="2">
    <source>
        <dbReference type="ARBA" id="ARBA00022638"/>
    </source>
</evidence>
<dbReference type="Proteomes" id="UP001164797">
    <property type="component" value="Segment"/>
</dbReference>
<dbReference type="InterPro" id="IPR050570">
    <property type="entry name" value="Cell_wall_metabolism_enzyme"/>
</dbReference>
<dbReference type="InterPro" id="IPR011055">
    <property type="entry name" value="Dup_hybrid_motif"/>
</dbReference>
<dbReference type="KEGG" id="vg:80019578"/>
<dbReference type="RefSeq" id="YP_010754972.1">
    <property type="nucleotide sequence ID" value="NC_073466.1"/>
</dbReference>
<dbReference type="PANTHER" id="PTHR21666">
    <property type="entry name" value="PEPTIDASE-RELATED"/>
    <property type="match status" value="1"/>
</dbReference>
<dbReference type="GO" id="GO:0042742">
    <property type="term" value="P:defense response to bacterium"/>
    <property type="evidence" value="ECO:0007669"/>
    <property type="project" value="UniProtKB-KW"/>
</dbReference>
<dbReference type="InterPro" id="IPR016047">
    <property type="entry name" value="M23ase_b-sheet_dom"/>
</dbReference>
<keyword evidence="2" id="KW-0081">Bacteriolytic enzyme</keyword>
<accession>A0A9X9K2T0</accession>
<keyword evidence="5" id="KW-1185">Reference proteome</keyword>
<dbReference type="PANTHER" id="PTHR21666:SF270">
    <property type="entry name" value="MUREIN HYDROLASE ACTIVATOR ENVC"/>
    <property type="match status" value="1"/>
</dbReference>
<keyword evidence="1" id="KW-0929">Antimicrobial</keyword>
<reference evidence="4" key="1">
    <citation type="submission" date="2022-09" db="EMBL/GenBank/DDBJ databases">
        <authorList>
            <person name="Washington J.M."/>
            <person name="Situmorang M.A."/>
            <person name="Garlena R.A."/>
            <person name="Russell D.A."/>
            <person name="Jacobs-Sera D."/>
            <person name="Hatfull G.F."/>
        </authorList>
    </citation>
    <scope>NUCLEOTIDE SEQUENCE</scope>
</reference>
<proteinExistence type="predicted"/>
<gene>
    <name evidence="4" type="primary">14</name>
    <name evidence="4" type="ORF">SEA_OSCARSO_14</name>
</gene>
<evidence type="ECO:0000313" key="5">
    <source>
        <dbReference type="Proteomes" id="UP001164797"/>
    </source>
</evidence>
<evidence type="ECO:0000259" key="3">
    <source>
        <dbReference type="Pfam" id="PF01551"/>
    </source>
</evidence>
<dbReference type="EMBL" id="OP434449">
    <property type="protein sequence ID" value="UYL87135.1"/>
    <property type="molecule type" value="Genomic_DNA"/>
</dbReference>
<protein>
    <submittedName>
        <fullName evidence="4">Endolysin</fullName>
    </submittedName>
</protein>